<reference evidence="1" key="2">
    <citation type="journal article" date="2015" name="Data Brief">
        <title>Shoot transcriptome of the giant reed, Arundo donax.</title>
        <authorList>
            <person name="Barrero R.A."/>
            <person name="Guerrero F.D."/>
            <person name="Moolhuijzen P."/>
            <person name="Goolsby J.A."/>
            <person name="Tidwell J."/>
            <person name="Bellgard S.E."/>
            <person name="Bellgard M.I."/>
        </authorList>
    </citation>
    <scope>NUCLEOTIDE SEQUENCE</scope>
    <source>
        <tissue evidence="1">Shoot tissue taken approximately 20 cm above the soil surface</tissue>
    </source>
</reference>
<protein>
    <submittedName>
        <fullName evidence="1">Uncharacterized protein</fullName>
    </submittedName>
</protein>
<accession>A0A0A9B153</accession>
<reference evidence="1" key="1">
    <citation type="submission" date="2014-09" db="EMBL/GenBank/DDBJ databases">
        <authorList>
            <person name="Magalhaes I.L.F."/>
            <person name="Oliveira U."/>
            <person name="Santos F.R."/>
            <person name="Vidigal T.H.D.A."/>
            <person name="Brescovit A.D."/>
            <person name="Santos A.J."/>
        </authorList>
    </citation>
    <scope>NUCLEOTIDE SEQUENCE</scope>
    <source>
        <tissue evidence="1">Shoot tissue taken approximately 20 cm above the soil surface</tissue>
    </source>
</reference>
<name>A0A0A9B153_ARUDO</name>
<evidence type="ECO:0000313" key="1">
    <source>
        <dbReference type="EMBL" id="JAD53047.1"/>
    </source>
</evidence>
<dbReference type="AlphaFoldDB" id="A0A0A9B153"/>
<dbReference type="EMBL" id="GBRH01244848">
    <property type="protein sequence ID" value="JAD53047.1"/>
    <property type="molecule type" value="Transcribed_RNA"/>
</dbReference>
<organism evidence="1">
    <name type="scientific">Arundo donax</name>
    <name type="common">Giant reed</name>
    <name type="synonym">Donax arundinaceus</name>
    <dbReference type="NCBI Taxonomy" id="35708"/>
    <lineage>
        <taxon>Eukaryota</taxon>
        <taxon>Viridiplantae</taxon>
        <taxon>Streptophyta</taxon>
        <taxon>Embryophyta</taxon>
        <taxon>Tracheophyta</taxon>
        <taxon>Spermatophyta</taxon>
        <taxon>Magnoliopsida</taxon>
        <taxon>Liliopsida</taxon>
        <taxon>Poales</taxon>
        <taxon>Poaceae</taxon>
        <taxon>PACMAD clade</taxon>
        <taxon>Arundinoideae</taxon>
        <taxon>Arundineae</taxon>
        <taxon>Arundo</taxon>
    </lineage>
</organism>
<proteinExistence type="predicted"/>
<sequence length="60" mass="6791">MVGIQETTVLCTYLEPVWLMPDFATTKLRKCGAPQKVWQRKMLATSVPKLGGKCVYDIDM</sequence>